<feature type="domain" description="Major facilitator superfamily (MFS) profile" evidence="8">
    <location>
        <begin position="1"/>
        <end position="401"/>
    </location>
</feature>
<dbReference type="RefSeq" id="WP_047911395.1">
    <property type="nucleotide sequence ID" value="NZ_CP118101.1"/>
</dbReference>
<dbReference type="InterPro" id="IPR036259">
    <property type="entry name" value="MFS_trans_sf"/>
</dbReference>
<evidence type="ECO:0000256" key="2">
    <source>
        <dbReference type="ARBA" id="ARBA00022448"/>
    </source>
</evidence>
<keyword evidence="5 7" id="KW-1133">Transmembrane helix</keyword>
<name>A0AAX3MZI3_9BACL</name>
<evidence type="ECO:0000256" key="7">
    <source>
        <dbReference type="SAM" id="Phobius"/>
    </source>
</evidence>
<dbReference type="Proteomes" id="UP001221519">
    <property type="component" value="Chromosome"/>
</dbReference>
<feature type="transmembrane region" description="Helical" evidence="7">
    <location>
        <begin position="258"/>
        <end position="280"/>
    </location>
</feature>
<reference evidence="9 12" key="1">
    <citation type="submission" date="2023-02" db="EMBL/GenBank/DDBJ databases">
        <title>Pathogen: clinical or host-associated sample.</title>
        <authorList>
            <person name="Hergert J."/>
            <person name="Casey R."/>
            <person name="Wagner J."/>
            <person name="Young E.L."/>
            <person name="Oakeson K.F."/>
        </authorList>
    </citation>
    <scope>NUCLEOTIDE SEQUENCE</scope>
    <source>
        <strain evidence="10 12">2022CK-00829</strain>
        <strain evidence="9">2022CK-00830</strain>
    </source>
</reference>
<proteinExistence type="predicted"/>
<feature type="transmembrane region" description="Helical" evidence="7">
    <location>
        <begin position="375"/>
        <end position="395"/>
    </location>
</feature>
<dbReference type="Proteomes" id="UP001220962">
    <property type="component" value="Chromosome"/>
</dbReference>
<feature type="transmembrane region" description="Helical" evidence="7">
    <location>
        <begin position="12"/>
        <end position="37"/>
    </location>
</feature>
<keyword evidence="6 7" id="KW-0472">Membrane</keyword>
<feature type="transmembrane region" description="Helical" evidence="7">
    <location>
        <begin position="43"/>
        <end position="64"/>
    </location>
</feature>
<keyword evidence="3" id="KW-1003">Cell membrane</keyword>
<dbReference type="PANTHER" id="PTHR43266:SF2">
    <property type="entry name" value="MAJOR FACILITATOR SUPERFAMILY (MFS) PROFILE DOMAIN-CONTAINING PROTEIN"/>
    <property type="match status" value="1"/>
</dbReference>
<comment type="subcellular location">
    <subcellularLocation>
        <location evidence="1">Cell membrane</location>
        <topology evidence="1">Multi-pass membrane protein</topology>
    </subcellularLocation>
</comment>
<evidence type="ECO:0000259" key="8">
    <source>
        <dbReference type="PROSITE" id="PS50850"/>
    </source>
</evidence>
<keyword evidence="12" id="KW-1185">Reference proteome</keyword>
<dbReference type="AlphaFoldDB" id="A0AAX3MZI3"/>
<evidence type="ECO:0000256" key="3">
    <source>
        <dbReference type="ARBA" id="ARBA00022475"/>
    </source>
</evidence>
<dbReference type="PRINTS" id="PR01988">
    <property type="entry name" value="EXPORTERBACE"/>
</dbReference>
<dbReference type="Gene3D" id="1.20.1250.20">
    <property type="entry name" value="MFS general substrate transporter like domains"/>
    <property type="match status" value="1"/>
</dbReference>
<evidence type="ECO:0000313" key="10">
    <source>
        <dbReference type="EMBL" id="WDI02758.1"/>
    </source>
</evidence>
<dbReference type="InterPro" id="IPR022324">
    <property type="entry name" value="Bacilysin_exporter_BacE_put"/>
</dbReference>
<evidence type="ECO:0000256" key="5">
    <source>
        <dbReference type="ARBA" id="ARBA00022989"/>
    </source>
</evidence>
<feature type="transmembrane region" description="Helical" evidence="7">
    <location>
        <begin position="346"/>
        <end position="369"/>
    </location>
</feature>
<dbReference type="EMBL" id="CP118101">
    <property type="protein sequence ID" value="WDH83013.1"/>
    <property type="molecule type" value="Genomic_DNA"/>
</dbReference>
<feature type="transmembrane region" description="Helical" evidence="7">
    <location>
        <begin position="164"/>
        <end position="183"/>
    </location>
</feature>
<evidence type="ECO:0000256" key="6">
    <source>
        <dbReference type="ARBA" id="ARBA00023136"/>
    </source>
</evidence>
<dbReference type="GO" id="GO:0022857">
    <property type="term" value="F:transmembrane transporter activity"/>
    <property type="evidence" value="ECO:0007669"/>
    <property type="project" value="InterPro"/>
</dbReference>
<organism evidence="9 11">
    <name type="scientific">Paenibacillus urinalis</name>
    <dbReference type="NCBI Taxonomy" id="521520"/>
    <lineage>
        <taxon>Bacteria</taxon>
        <taxon>Bacillati</taxon>
        <taxon>Bacillota</taxon>
        <taxon>Bacilli</taxon>
        <taxon>Bacillales</taxon>
        <taxon>Paenibacillaceae</taxon>
        <taxon>Paenibacillus</taxon>
    </lineage>
</organism>
<dbReference type="Pfam" id="PF07690">
    <property type="entry name" value="MFS_1"/>
    <property type="match status" value="1"/>
</dbReference>
<accession>A0AAX3MZI3</accession>
<feature type="transmembrane region" description="Helical" evidence="7">
    <location>
        <begin position="309"/>
        <end position="334"/>
    </location>
</feature>
<protein>
    <submittedName>
        <fullName evidence="9">MFS transporter</fullName>
    </submittedName>
</protein>
<dbReference type="CDD" id="cd06173">
    <property type="entry name" value="MFS_MefA_like"/>
    <property type="match status" value="1"/>
</dbReference>
<dbReference type="GO" id="GO:0005886">
    <property type="term" value="C:plasma membrane"/>
    <property type="evidence" value="ECO:0007669"/>
    <property type="project" value="UniProtKB-SubCell"/>
</dbReference>
<feature type="transmembrane region" description="Helical" evidence="7">
    <location>
        <begin position="135"/>
        <end position="158"/>
    </location>
</feature>
<evidence type="ECO:0000313" key="12">
    <source>
        <dbReference type="Proteomes" id="UP001221519"/>
    </source>
</evidence>
<evidence type="ECO:0000313" key="9">
    <source>
        <dbReference type="EMBL" id="WDH83013.1"/>
    </source>
</evidence>
<dbReference type="InterPro" id="IPR020846">
    <property type="entry name" value="MFS_dom"/>
</dbReference>
<dbReference type="PROSITE" id="PS50850">
    <property type="entry name" value="MFS"/>
    <property type="match status" value="1"/>
</dbReference>
<evidence type="ECO:0000256" key="1">
    <source>
        <dbReference type="ARBA" id="ARBA00004651"/>
    </source>
</evidence>
<feature type="transmembrane region" description="Helical" evidence="7">
    <location>
        <begin position="220"/>
        <end position="238"/>
    </location>
</feature>
<dbReference type="SUPFAM" id="SSF103473">
    <property type="entry name" value="MFS general substrate transporter"/>
    <property type="match status" value="1"/>
</dbReference>
<sequence length="414" mass="45341">MEQSFANWRRKGLLLGSIGISRIGDFVYLIAINVLILNMTGSPAAVAGLWIIAPAASLLTKFWAGSLVDRYNQRQIMIITDLIRTVFVAALPLLPELWMIYACLMINSMASSIFQPASMTYIVRLVPAAERKQFNAFQGLTTSGAFLVGPAIAGVLLIYMKPDIAIYINAASFLISAFLLSLLPKLPIEVQEGEAAGQRITYRMIAADWSGVMKFSRSNAYVIFVYSLFHFILLLGMALDSQEVVFIRSTLKMSELEYGLIVSLTGAGSVAGAFLNSILAKWIPVKHMLGGGMLLVSAGYLIFSISNSFVWAAAGFILLGFFSSFSNTGLATFYQNNVPAAMMGRVTSIFGLMVSLLQIAAIITFGVIAELVSLRYVYFTVSIVLVLLSLLLWLISLQRSRGGYFDEDKSQIRL</sequence>
<keyword evidence="2" id="KW-0813">Transport</keyword>
<keyword evidence="4 7" id="KW-0812">Transmembrane</keyword>
<dbReference type="InterPro" id="IPR011701">
    <property type="entry name" value="MFS"/>
</dbReference>
<dbReference type="EMBL" id="CP118108">
    <property type="protein sequence ID" value="WDI02758.1"/>
    <property type="molecule type" value="Genomic_DNA"/>
</dbReference>
<gene>
    <name evidence="9" type="ORF">PUW23_01860</name>
    <name evidence="10" type="ORF">PUW25_01865</name>
</gene>
<dbReference type="PANTHER" id="PTHR43266">
    <property type="entry name" value="MACROLIDE-EFFLUX PROTEIN"/>
    <property type="match status" value="1"/>
</dbReference>
<evidence type="ECO:0000313" key="11">
    <source>
        <dbReference type="Proteomes" id="UP001220962"/>
    </source>
</evidence>
<evidence type="ECO:0000256" key="4">
    <source>
        <dbReference type="ARBA" id="ARBA00022692"/>
    </source>
</evidence>